<feature type="non-terminal residue" evidence="1">
    <location>
        <position position="34"/>
    </location>
</feature>
<protein>
    <submittedName>
        <fullName evidence="1">Uncharacterized protein</fullName>
    </submittedName>
</protein>
<dbReference type="AlphaFoldDB" id="A0A699TV68"/>
<dbReference type="EMBL" id="BKCJ011269219">
    <property type="protein sequence ID" value="GFD12958.1"/>
    <property type="molecule type" value="Genomic_DNA"/>
</dbReference>
<proteinExistence type="predicted"/>
<name>A0A699TV68_TANCI</name>
<evidence type="ECO:0000313" key="1">
    <source>
        <dbReference type="EMBL" id="GFD12958.1"/>
    </source>
</evidence>
<accession>A0A699TV68</accession>
<organism evidence="1">
    <name type="scientific">Tanacetum cinerariifolium</name>
    <name type="common">Dalmatian daisy</name>
    <name type="synonym">Chrysanthemum cinerariifolium</name>
    <dbReference type="NCBI Taxonomy" id="118510"/>
    <lineage>
        <taxon>Eukaryota</taxon>
        <taxon>Viridiplantae</taxon>
        <taxon>Streptophyta</taxon>
        <taxon>Embryophyta</taxon>
        <taxon>Tracheophyta</taxon>
        <taxon>Spermatophyta</taxon>
        <taxon>Magnoliopsida</taxon>
        <taxon>eudicotyledons</taxon>
        <taxon>Gunneridae</taxon>
        <taxon>Pentapetalae</taxon>
        <taxon>asterids</taxon>
        <taxon>campanulids</taxon>
        <taxon>Asterales</taxon>
        <taxon>Asteraceae</taxon>
        <taxon>Asteroideae</taxon>
        <taxon>Anthemideae</taxon>
        <taxon>Anthemidinae</taxon>
        <taxon>Tanacetum</taxon>
    </lineage>
</organism>
<sequence>METEAGDVPMEVVQVAGDAPSFFYSGVSYADAVI</sequence>
<gene>
    <name evidence="1" type="ORF">Tci_884927</name>
</gene>
<comment type="caution">
    <text evidence="1">The sequence shown here is derived from an EMBL/GenBank/DDBJ whole genome shotgun (WGS) entry which is preliminary data.</text>
</comment>
<reference evidence="1" key="1">
    <citation type="journal article" date="2019" name="Sci. Rep.">
        <title>Draft genome of Tanacetum cinerariifolium, the natural source of mosquito coil.</title>
        <authorList>
            <person name="Yamashiro T."/>
            <person name="Shiraishi A."/>
            <person name="Satake H."/>
            <person name="Nakayama K."/>
        </authorList>
    </citation>
    <scope>NUCLEOTIDE SEQUENCE</scope>
</reference>